<reference evidence="2 3" key="1">
    <citation type="journal article" date="2021" name="Elife">
        <title>Chloroplast acquisition without the gene transfer in kleptoplastic sea slugs, Plakobranchus ocellatus.</title>
        <authorList>
            <person name="Maeda T."/>
            <person name="Takahashi S."/>
            <person name="Yoshida T."/>
            <person name="Shimamura S."/>
            <person name="Takaki Y."/>
            <person name="Nagai Y."/>
            <person name="Toyoda A."/>
            <person name="Suzuki Y."/>
            <person name="Arimoto A."/>
            <person name="Ishii H."/>
            <person name="Satoh N."/>
            <person name="Nishiyama T."/>
            <person name="Hasebe M."/>
            <person name="Maruyama T."/>
            <person name="Minagawa J."/>
            <person name="Obokata J."/>
            <person name="Shigenobu S."/>
        </authorList>
    </citation>
    <scope>NUCLEOTIDE SEQUENCE [LARGE SCALE GENOMIC DNA]</scope>
</reference>
<evidence type="ECO:0000313" key="3">
    <source>
        <dbReference type="Proteomes" id="UP000762676"/>
    </source>
</evidence>
<keyword evidence="1" id="KW-1133">Transmembrane helix</keyword>
<accession>A0AAV4IIR5</accession>
<feature type="transmembrane region" description="Helical" evidence="1">
    <location>
        <begin position="29"/>
        <end position="49"/>
    </location>
</feature>
<keyword evidence="1" id="KW-0472">Membrane</keyword>
<sequence>MEFFGNINTCRHYSLEKLMLHGKVEGRRVVVVVVVAVVIVLAIAVAVAVAVPLKVIVVLVVVGIEMSAVLWAKEKRNGATPD</sequence>
<protein>
    <submittedName>
        <fullName evidence="2">Uncharacterized protein</fullName>
    </submittedName>
</protein>
<proteinExistence type="predicted"/>
<evidence type="ECO:0000256" key="1">
    <source>
        <dbReference type="SAM" id="Phobius"/>
    </source>
</evidence>
<gene>
    <name evidence="2" type="ORF">ElyMa_004786900</name>
</gene>
<feature type="transmembrane region" description="Helical" evidence="1">
    <location>
        <begin position="55"/>
        <end position="72"/>
    </location>
</feature>
<organism evidence="2 3">
    <name type="scientific">Elysia marginata</name>
    <dbReference type="NCBI Taxonomy" id="1093978"/>
    <lineage>
        <taxon>Eukaryota</taxon>
        <taxon>Metazoa</taxon>
        <taxon>Spiralia</taxon>
        <taxon>Lophotrochozoa</taxon>
        <taxon>Mollusca</taxon>
        <taxon>Gastropoda</taxon>
        <taxon>Heterobranchia</taxon>
        <taxon>Euthyneura</taxon>
        <taxon>Panpulmonata</taxon>
        <taxon>Sacoglossa</taxon>
        <taxon>Placobranchoidea</taxon>
        <taxon>Plakobranchidae</taxon>
        <taxon>Elysia</taxon>
    </lineage>
</organism>
<name>A0AAV4IIR5_9GAST</name>
<dbReference type="EMBL" id="BMAT01009605">
    <property type="protein sequence ID" value="GFS09610.1"/>
    <property type="molecule type" value="Genomic_DNA"/>
</dbReference>
<evidence type="ECO:0000313" key="2">
    <source>
        <dbReference type="EMBL" id="GFS09610.1"/>
    </source>
</evidence>
<comment type="caution">
    <text evidence="2">The sequence shown here is derived from an EMBL/GenBank/DDBJ whole genome shotgun (WGS) entry which is preliminary data.</text>
</comment>
<keyword evidence="1" id="KW-0812">Transmembrane</keyword>
<dbReference type="AlphaFoldDB" id="A0AAV4IIR5"/>
<keyword evidence="3" id="KW-1185">Reference proteome</keyword>
<dbReference type="Proteomes" id="UP000762676">
    <property type="component" value="Unassembled WGS sequence"/>
</dbReference>